<evidence type="ECO:0000256" key="1">
    <source>
        <dbReference type="ARBA" id="ARBA00004141"/>
    </source>
</evidence>
<feature type="transmembrane region" description="Helical" evidence="8">
    <location>
        <begin position="186"/>
        <end position="208"/>
    </location>
</feature>
<evidence type="ECO:0000256" key="2">
    <source>
        <dbReference type="ARBA" id="ARBA00006175"/>
    </source>
</evidence>
<dbReference type="GO" id="GO:0005886">
    <property type="term" value="C:plasma membrane"/>
    <property type="evidence" value="ECO:0007669"/>
    <property type="project" value="TreeGrafter"/>
</dbReference>
<dbReference type="Gene3D" id="1.20.1080.10">
    <property type="entry name" value="Glycerol uptake facilitator protein"/>
    <property type="match status" value="1"/>
</dbReference>
<dbReference type="OrthoDB" id="3222at2759"/>
<keyword evidence="5 8" id="KW-1133">Transmembrane helix</keyword>
<accession>A0A653BM16</accession>
<keyword evidence="4 7" id="KW-0812">Transmembrane</keyword>
<feature type="transmembrane region" description="Helical" evidence="8">
    <location>
        <begin position="220"/>
        <end position="241"/>
    </location>
</feature>
<dbReference type="Pfam" id="PF00230">
    <property type="entry name" value="MIP"/>
    <property type="match status" value="1"/>
</dbReference>
<dbReference type="GO" id="GO:0015267">
    <property type="term" value="F:channel activity"/>
    <property type="evidence" value="ECO:0007669"/>
    <property type="project" value="InterPro"/>
</dbReference>
<dbReference type="PRINTS" id="PR00783">
    <property type="entry name" value="MINTRINSICP"/>
</dbReference>
<evidence type="ECO:0000256" key="7">
    <source>
        <dbReference type="RuleBase" id="RU000477"/>
    </source>
</evidence>
<dbReference type="InterPro" id="IPR034294">
    <property type="entry name" value="Aquaporin_transptr"/>
</dbReference>
<dbReference type="SUPFAM" id="SSF81338">
    <property type="entry name" value="Aquaporin-like"/>
    <property type="match status" value="1"/>
</dbReference>
<feature type="transmembrane region" description="Helical" evidence="8">
    <location>
        <begin position="104"/>
        <end position="123"/>
    </location>
</feature>
<dbReference type="InterPro" id="IPR023271">
    <property type="entry name" value="Aquaporin-like"/>
</dbReference>
<dbReference type="InterPro" id="IPR000425">
    <property type="entry name" value="MIP"/>
</dbReference>
<evidence type="ECO:0000313" key="10">
    <source>
        <dbReference type="Proteomes" id="UP000410492"/>
    </source>
</evidence>
<keyword evidence="10" id="KW-1185">Reference proteome</keyword>
<evidence type="ECO:0000256" key="6">
    <source>
        <dbReference type="ARBA" id="ARBA00023136"/>
    </source>
</evidence>
<dbReference type="PANTHER" id="PTHR19139:SF270">
    <property type="entry name" value="ENTOMOGLYCEROPORIN 1-RELATED"/>
    <property type="match status" value="1"/>
</dbReference>
<comment type="subcellular location">
    <subcellularLocation>
        <location evidence="1">Membrane</location>
        <topology evidence="1">Multi-pass membrane protein</topology>
    </subcellularLocation>
</comment>
<gene>
    <name evidence="9" type="ORF">CALMAC_LOCUS2164</name>
</gene>
<evidence type="ECO:0000256" key="5">
    <source>
        <dbReference type="ARBA" id="ARBA00022989"/>
    </source>
</evidence>
<proteinExistence type="inferred from homology"/>
<keyword evidence="3 7" id="KW-0813">Transport</keyword>
<dbReference type="PROSITE" id="PS00221">
    <property type="entry name" value="MIP"/>
    <property type="match status" value="1"/>
</dbReference>
<sequence length="304" mass="33388">MHRYYSLIFYFSESTMVEGAAYSIARNITNGIILQVCDLQKVEAAKKEKKETNKKEKGNRRNEPTYFTMFAAEFLGTALLLFLGCMGCITQVDNPVPSHHMSALAFGFVILLIIQTFGHISGAHLNPAVTIAAVIHRMMNFQMAIAYIAGQFLGATLGFALLKALAPPDYVGDGFCMTLPHEKITSLQAVAIELVITTTLIVVICAVWDKRNAHNTDSTPIRFALVIVGISMAAGPLTGASMNTARTFGPALIYGNFKDQWIYWVAPNTAAVLGCGIYKYLFAISEEETNSEEVHLDEVKQDKC</sequence>
<evidence type="ECO:0000313" key="9">
    <source>
        <dbReference type="EMBL" id="VEN36612.1"/>
    </source>
</evidence>
<evidence type="ECO:0008006" key="11">
    <source>
        <dbReference type="Google" id="ProtNLM"/>
    </source>
</evidence>
<name>A0A653BM16_CALMS</name>
<organism evidence="9 10">
    <name type="scientific">Callosobruchus maculatus</name>
    <name type="common">Southern cowpea weevil</name>
    <name type="synonym">Pulse bruchid</name>
    <dbReference type="NCBI Taxonomy" id="64391"/>
    <lineage>
        <taxon>Eukaryota</taxon>
        <taxon>Metazoa</taxon>
        <taxon>Ecdysozoa</taxon>
        <taxon>Arthropoda</taxon>
        <taxon>Hexapoda</taxon>
        <taxon>Insecta</taxon>
        <taxon>Pterygota</taxon>
        <taxon>Neoptera</taxon>
        <taxon>Endopterygota</taxon>
        <taxon>Coleoptera</taxon>
        <taxon>Polyphaga</taxon>
        <taxon>Cucujiformia</taxon>
        <taxon>Chrysomeloidea</taxon>
        <taxon>Chrysomelidae</taxon>
        <taxon>Bruchinae</taxon>
        <taxon>Bruchini</taxon>
        <taxon>Callosobruchus</taxon>
    </lineage>
</organism>
<dbReference type="InterPro" id="IPR022357">
    <property type="entry name" value="MIP_CS"/>
</dbReference>
<reference evidence="9 10" key="1">
    <citation type="submission" date="2019-01" db="EMBL/GenBank/DDBJ databases">
        <authorList>
            <person name="Sayadi A."/>
        </authorList>
    </citation>
    <scope>NUCLEOTIDE SEQUENCE [LARGE SCALE GENOMIC DNA]</scope>
</reference>
<feature type="transmembrane region" description="Helical" evidence="8">
    <location>
        <begin position="66"/>
        <end position="92"/>
    </location>
</feature>
<dbReference type="AlphaFoldDB" id="A0A653BM16"/>
<feature type="transmembrane region" description="Helical" evidence="8">
    <location>
        <begin position="261"/>
        <end position="281"/>
    </location>
</feature>
<keyword evidence="6 8" id="KW-0472">Membrane</keyword>
<feature type="transmembrane region" description="Helical" evidence="8">
    <location>
        <begin position="144"/>
        <end position="166"/>
    </location>
</feature>
<dbReference type="PANTHER" id="PTHR19139">
    <property type="entry name" value="AQUAPORIN TRANSPORTER"/>
    <property type="match status" value="1"/>
</dbReference>
<dbReference type="Proteomes" id="UP000410492">
    <property type="component" value="Unassembled WGS sequence"/>
</dbReference>
<protein>
    <recommendedName>
        <fullName evidence="11">Aquaporin</fullName>
    </recommendedName>
</protein>
<evidence type="ECO:0000256" key="4">
    <source>
        <dbReference type="ARBA" id="ARBA00022692"/>
    </source>
</evidence>
<dbReference type="EMBL" id="CAACVG010002556">
    <property type="protein sequence ID" value="VEN36612.1"/>
    <property type="molecule type" value="Genomic_DNA"/>
</dbReference>
<evidence type="ECO:0000256" key="3">
    <source>
        <dbReference type="ARBA" id="ARBA00022448"/>
    </source>
</evidence>
<comment type="similarity">
    <text evidence="2 7">Belongs to the MIP/aquaporin (TC 1.A.8) family.</text>
</comment>
<evidence type="ECO:0000256" key="8">
    <source>
        <dbReference type="SAM" id="Phobius"/>
    </source>
</evidence>